<evidence type="ECO:0000313" key="2">
    <source>
        <dbReference type="Proteomes" id="UP000029981"/>
    </source>
</evidence>
<protein>
    <submittedName>
        <fullName evidence="1">Uncharacterized protein</fullName>
    </submittedName>
</protein>
<keyword evidence="2" id="KW-1185">Reference proteome</keyword>
<organism evidence="1 2">
    <name type="scientific">Cucumis sativus</name>
    <name type="common">Cucumber</name>
    <dbReference type="NCBI Taxonomy" id="3659"/>
    <lineage>
        <taxon>Eukaryota</taxon>
        <taxon>Viridiplantae</taxon>
        <taxon>Streptophyta</taxon>
        <taxon>Embryophyta</taxon>
        <taxon>Tracheophyta</taxon>
        <taxon>Spermatophyta</taxon>
        <taxon>Magnoliopsida</taxon>
        <taxon>eudicotyledons</taxon>
        <taxon>Gunneridae</taxon>
        <taxon>Pentapetalae</taxon>
        <taxon>rosids</taxon>
        <taxon>fabids</taxon>
        <taxon>Cucurbitales</taxon>
        <taxon>Cucurbitaceae</taxon>
        <taxon>Benincaseae</taxon>
        <taxon>Cucumis</taxon>
    </lineage>
</organism>
<evidence type="ECO:0000313" key="1">
    <source>
        <dbReference type="EMBL" id="KGN47286.1"/>
    </source>
</evidence>
<reference evidence="1 2" key="1">
    <citation type="journal article" date="2009" name="Nat. Genet.">
        <title>The genome of the cucumber, Cucumis sativus L.</title>
        <authorList>
            <person name="Huang S."/>
            <person name="Li R."/>
            <person name="Zhang Z."/>
            <person name="Li L."/>
            <person name="Gu X."/>
            <person name="Fan W."/>
            <person name="Lucas W.J."/>
            <person name="Wang X."/>
            <person name="Xie B."/>
            <person name="Ni P."/>
            <person name="Ren Y."/>
            <person name="Zhu H."/>
            <person name="Li J."/>
            <person name="Lin K."/>
            <person name="Jin W."/>
            <person name="Fei Z."/>
            <person name="Li G."/>
            <person name="Staub J."/>
            <person name="Kilian A."/>
            <person name="van der Vossen E.A."/>
            <person name="Wu Y."/>
            <person name="Guo J."/>
            <person name="He J."/>
            <person name="Jia Z."/>
            <person name="Ren Y."/>
            <person name="Tian G."/>
            <person name="Lu Y."/>
            <person name="Ruan J."/>
            <person name="Qian W."/>
            <person name="Wang M."/>
            <person name="Huang Q."/>
            <person name="Li B."/>
            <person name="Xuan Z."/>
            <person name="Cao J."/>
            <person name="Asan"/>
            <person name="Wu Z."/>
            <person name="Zhang J."/>
            <person name="Cai Q."/>
            <person name="Bai Y."/>
            <person name="Zhao B."/>
            <person name="Han Y."/>
            <person name="Li Y."/>
            <person name="Li X."/>
            <person name="Wang S."/>
            <person name="Shi Q."/>
            <person name="Liu S."/>
            <person name="Cho W.K."/>
            <person name="Kim J.Y."/>
            <person name="Xu Y."/>
            <person name="Heller-Uszynska K."/>
            <person name="Miao H."/>
            <person name="Cheng Z."/>
            <person name="Zhang S."/>
            <person name="Wu J."/>
            <person name="Yang Y."/>
            <person name="Kang H."/>
            <person name="Li M."/>
            <person name="Liang H."/>
            <person name="Ren X."/>
            <person name="Shi Z."/>
            <person name="Wen M."/>
            <person name="Jian M."/>
            <person name="Yang H."/>
            <person name="Zhang G."/>
            <person name="Yang Z."/>
            <person name="Chen R."/>
            <person name="Liu S."/>
            <person name="Li J."/>
            <person name="Ma L."/>
            <person name="Liu H."/>
            <person name="Zhou Y."/>
            <person name="Zhao J."/>
            <person name="Fang X."/>
            <person name="Li G."/>
            <person name="Fang L."/>
            <person name="Li Y."/>
            <person name="Liu D."/>
            <person name="Zheng H."/>
            <person name="Zhang Y."/>
            <person name="Qin N."/>
            <person name="Li Z."/>
            <person name="Yang G."/>
            <person name="Yang S."/>
            <person name="Bolund L."/>
            <person name="Kristiansen K."/>
            <person name="Zheng H."/>
            <person name="Li S."/>
            <person name="Zhang X."/>
            <person name="Yang H."/>
            <person name="Wang J."/>
            <person name="Sun R."/>
            <person name="Zhang B."/>
            <person name="Jiang S."/>
            <person name="Wang J."/>
            <person name="Du Y."/>
            <person name="Li S."/>
        </authorList>
    </citation>
    <scope>NUCLEOTIDE SEQUENCE [LARGE SCALE GENOMIC DNA]</scope>
    <source>
        <strain evidence="2">cv. 9930</strain>
    </source>
</reference>
<accession>A0A0A0KHM6</accession>
<sequence length="91" mass="10283">MVVGQIALNIKSMSIFLNQWIPKKQAREPNLNQNVGGFEILVAVAFNSVQMVACSSDVRMVGCKNRKREMGRVATTFRWWVVRRGRGKSEG</sequence>
<reference evidence="1 2" key="3">
    <citation type="journal article" date="2010" name="BMC Genomics">
        <title>Transcriptome sequencing and comparative analysis of cucumber flowers with different sex types.</title>
        <authorList>
            <person name="Guo S."/>
            <person name="Zheng Y."/>
            <person name="Joung J.G."/>
            <person name="Liu S."/>
            <person name="Zhang Z."/>
            <person name="Crasta O.R."/>
            <person name="Sobral B.W."/>
            <person name="Xu Y."/>
            <person name="Huang S."/>
            <person name="Fei Z."/>
        </authorList>
    </citation>
    <scope>NUCLEOTIDE SEQUENCE [LARGE SCALE GENOMIC DNA]</scope>
    <source>
        <strain evidence="2">cv. 9930</strain>
    </source>
</reference>
<proteinExistence type="predicted"/>
<dbReference type="Proteomes" id="UP000029981">
    <property type="component" value="Chromosome 6"/>
</dbReference>
<name>A0A0A0KHM6_CUCSA</name>
<reference evidence="1 2" key="4">
    <citation type="journal article" date="2011" name="BMC Genomics">
        <title>RNA-Seq improves annotation of protein-coding genes in the cucumber genome.</title>
        <authorList>
            <person name="Li Z."/>
            <person name="Zhang Z."/>
            <person name="Yan P."/>
            <person name="Huang S."/>
            <person name="Fei Z."/>
            <person name="Lin K."/>
        </authorList>
    </citation>
    <scope>NUCLEOTIDE SEQUENCE [LARGE SCALE GENOMIC DNA]</scope>
    <source>
        <strain evidence="2">cv. 9930</strain>
    </source>
</reference>
<dbReference type="Gramene" id="KGN47286">
    <property type="protein sequence ID" value="KGN47286"/>
    <property type="gene ID" value="Csa_6G285220"/>
</dbReference>
<dbReference type="EMBL" id="CM002927">
    <property type="protein sequence ID" value="KGN47286.1"/>
    <property type="molecule type" value="Genomic_DNA"/>
</dbReference>
<gene>
    <name evidence="1" type="ORF">Csa_6G285220</name>
</gene>
<reference evidence="1 2" key="2">
    <citation type="journal article" date="2009" name="PLoS ONE">
        <title>An integrated genetic and cytogenetic map of the cucumber genome.</title>
        <authorList>
            <person name="Ren Y."/>
            <person name="Zhang Z."/>
            <person name="Liu J."/>
            <person name="Staub J.E."/>
            <person name="Han Y."/>
            <person name="Cheng Z."/>
            <person name="Li X."/>
            <person name="Lu J."/>
            <person name="Miao H."/>
            <person name="Kang H."/>
            <person name="Xie B."/>
            <person name="Gu X."/>
            <person name="Wang X."/>
            <person name="Du Y."/>
            <person name="Jin W."/>
            <person name="Huang S."/>
        </authorList>
    </citation>
    <scope>NUCLEOTIDE SEQUENCE [LARGE SCALE GENOMIC DNA]</scope>
    <source>
        <strain evidence="2">cv. 9930</strain>
    </source>
</reference>
<dbReference type="AlphaFoldDB" id="A0A0A0KHM6"/>